<feature type="chain" id="PRO_5039719904" description="SGNH hydrolase-type esterase domain-containing protein" evidence="2">
    <location>
        <begin position="32"/>
        <end position="359"/>
    </location>
</feature>
<sequence>MNHKRKKRNLFLLLLTAVLLFQPLTGLTVRAEGGQNGAASQSAQEAADAAQAQADALMAAHLAAWQQAQAEYAAQLAAYQQALAQQQAEAAAQAVARQQALMEQQAQAAAQQAAEEPTVAAPVTSFAGKTVSILGDSISTYQGWIPEGYACFYPDPDNDIKDVTQTWWMQVIQNTGMQLLVNGSWSASAVCGDSRAENSSAGCSSRRIVDLMGNTGMVPDVILVYMGANDFFNSIPLGTFSGTAVQRTDHYIWDFTEGYELMLQKLQAVYPTSRIYCMTLIEANSSDHPRVNANGNTIEDYNNRIKQVAAAHGISVIDVHDCGMEVYELSRFTSDGTHPNREGAARMAAYVTNALLMGG</sequence>
<accession>A0A9D2TU19</accession>
<feature type="signal peptide" evidence="2">
    <location>
        <begin position="1"/>
        <end position="31"/>
    </location>
</feature>
<dbReference type="InterPro" id="IPR051532">
    <property type="entry name" value="Ester_Hydrolysis_Enzymes"/>
</dbReference>
<evidence type="ECO:0000313" key="4">
    <source>
        <dbReference type="Proteomes" id="UP000823922"/>
    </source>
</evidence>
<dbReference type="AlphaFoldDB" id="A0A9D2TU19"/>
<dbReference type="Proteomes" id="UP000823922">
    <property type="component" value="Unassembled WGS sequence"/>
</dbReference>
<dbReference type="CDD" id="cd00229">
    <property type="entry name" value="SGNH_hydrolase"/>
    <property type="match status" value="1"/>
</dbReference>
<evidence type="ECO:0008006" key="5">
    <source>
        <dbReference type="Google" id="ProtNLM"/>
    </source>
</evidence>
<gene>
    <name evidence="3" type="ORF">H9926_11845</name>
</gene>
<evidence type="ECO:0000313" key="3">
    <source>
        <dbReference type="EMBL" id="HJC88694.1"/>
    </source>
</evidence>
<dbReference type="Pfam" id="PF16255">
    <property type="entry name" value="Lipase_GDSL_lke"/>
    <property type="match status" value="1"/>
</dbReference>
<dbReference type="InterPro" id="IPR032588">
    <property type="entry name" value="Lipase_GDSL_lke"/>
</dbReference>
<keyword evidence="1" id="KW-0175">Coiled coil</keyword>
<keyword evidence="2" id="KW-0732">Signal</keyword>
<comment type="caution">
    <text evidence="3">The sequence shown here is derived from an EMBL/GenBank/DDBJ whole genome shotgun (WGS) entry which is preliminary data.</text>
</comment>
<feature type="coiled-coil region" evidence="1">
    <location>
        <begin position="40"/>
        <end position="89"/>
    </location>
</feature>
<dbReference type="Gene3D" id="3.40.50.1110">
    <property type="entry name" value="SGNH hydrolase"/>
    <property type="match status" value="1"/>
</dbReference>
<reference evidence="3" key="2">
    <citation type="submission" date="2021-04" db="EMBL/GenBank/DDBJ databases">
        <authorList>
            <person name="Gilroy R."/>
        </authorList>
    </citation>
    <scope>NUCLEOTIDE SEQUENCE</scope>
    <source>
        <strain evidence="3">ChiBcec1-1630</strain>
    </source>
</reference>
<dbReference type="PANTHER" id="PTHR30383">
    <property type="entry name" value="THIOESTERASE 1/PROTEASE 1/LYSOPHOSPHOLIPASE L1"/>
    <property type="match status" value="1"/>
</dbReference>
<name>A0A9D2TU19_9FIRM</name>
<dbReference type="InterPro" id="IPR036514">
    <property type="entry name" value="SGNH_hydro_sf"/>
</dbReference>
<dbReference type="SUPFAM" id="SSF52266">
    <property type="entry name" value="SGNH hydrolase"/>
    <property type="match status" value="1"/>
</dbReference>
<proteinExistence type="predicted"/>
<organism evidence="3 4">
    <name type="scientific">Candidatus Eisenbergiella intestinigallinarum</name>
    <dbReference type="NCBI Taxonomy" id="2838549"/>
    <lineage>
        <taxon>Bacteria</taxon>
        <taxon>Bacillati</taxon>
        <taxon>Bacillota</taxon>
        <taxon>Clostridia</taxon>
        <taxon>Lachnospirales</taxon>
        <taxon>Lachnospiraceae</taxon>
        <taxon>Eisenbergiella</taxon>
    </lineage>
</organism>
<evidence type="ECO:0000256" key="2">
    <source>
        <dbReference type="SAM" id="SignalP"/>
    </source>
</evidence>
<reference evidence="3" key="1">
    <citation type="journal article" date="2021" name="PeerJ">
        <title>Extensive microbial diversity within the chicken gut microbiome revealed by metagenomics and culture.</title>
        <authorList>
            <person name="Gilroy R."/>
            <person name="Ravi A."/>
            <person name="Getino M."/>
            <person name="Pursley I."/>
            <person name="Horton D.L."/>
            <person name="Alikhan N.F."/>
            <person name="Baker D."/>
            <person name="Gharbi K."/>
            <person name="Hall N."/>
            <person name="Watson M."/>
            <person name="Adriaenssens E.M."/>
            <person name="Foster-Nyarko E."/>
            <person name="Jarju S."/>
            <person name="Secka A."/>
            <person name="Antonio M."/>
            <person name="Oren A."/>
            <person name="Chaudhuri R.R."/>
            <person name="La Ragione R."/>
            <person name="Hildebrand F."/>
            <person name="Pallen M.J."/>
        </authorList>
    </citation>
    <scope>NUCLEOTIDE SEQUENCE</scope>
    <source>
        <strain evidence="3">ChiBcec1-1630</strain>
    </source>
</reference>
<dbReference type="EMBL" id="DWVS01000303">
    <property type="protein sequence ID" value="HJC88694.1"/>
    <property type="molecule type" value="Genomic_DNA"/>
</dbReference>
<evidence type="ECO:0000256" key="1">
    <source>
        <dbReference type="SAM" id="Coils"/>
    </source>
</evidence>
<protein>
    <recommendedName>
        <fullName evidence="5">SGNH hydrolase-type esterase domain-containing protein</fullName>
    </recommendedName>
</protein>